<name>A0A2T2WJ98_9FIRM</name>
<evidence type="ECO:0000256" key="7">
    <source>
        <dbReference type="ARBA" id="ARBA00023010"/>
    </source>
</evidence>
<dbReference type="GO" id="GO:0005886">
    <property type="term" value="C:plasma membrane"/>
    <property type="evidence" value="ECO:0007669"/>
    <property type="project" value="UniProtKB-SubCell"/>
</dbReference>
<dbReference type="Pfam" id="PF03840">
    <property type="entry name" value="SecG"/>
    <property type="match status" value="1"/>
</dbReference>
<evidence type="ECO:0000256" key="3">
    <source>
        <dbReference type="ARBA" id="ARBA00022448"/>
    </source>
</evidence>
<evidence type="ECO:0000313" key="11">
    <source>
        <dbReference type="Proteomes" id="UP000241848"/>
    </source>
</evidence>
<feature type="transmembrane region" description="Helical" evidence="9">
    <location>
        <begin position="7"/>
        <end position="26"/>
    </location>
</feature>
<dbReference type="NCBIfam" id="TIGR00810">
    <property type="entry name" value="secG"/>
    <property type="match status" value="1"/>
</dbReference>
<reference evidence="10 11" key="1">
    <citation type="journal article" date="2014" name="BMC Genomics">
        <title>Comparison of environmental and isolate Sulfobacillus genomes reveals diverse carbon, sulfur, nitrogen, and hydrogen metabolisms.</title>
        <authorList>
            <person name="Justice N.B."/>
            <person name="Norman A."/>
            <person name="Brown C.T."/>
            <person name="Singh A."/>
            <person name="Thomas B.C."/>
            <person name="Banfield J.F."/>
        </authorList>
    </citation>
    <scope>NUCLEOTIDE SEQUENCE [LARGE SCALE GENOMIC DNA]</scope>
    <source>
        <strain evidence="10">AMDSBA3</strain>
    </source>
</reference>
<evidence type="ECO:0000256" key="8">
    <source>
        <dbReference type="ARBA" id="ARBA00023136"/>
    </source>
</evidence>
<comment type="subcellular location">
    <subcellularLocation>
        <location evidence="9">Cell membrane</location>
        <topology evidence="9">Multi-pass membrane protein</topology>
    </subcellularLocation>
    <subcellularLocation>
        <location evidence="1">Membrane</location>
        <topology evidence="1">Multi-pass membrane protein</topology>
    </subcellularLocation>
</comment>
<evidence type="ECO:0000256" key="5">
    <source>
        <dbReference type="ARBA" id="ARBA00022927"/>
    </source>
</evidence>
<proteinExistence type="inferred from homology"/>
<dbReference type="GO" id="GO:0015450">
    <property type="term" value="F:protein-transporting ATPase activity"/>
    <property type="evidence" value="ECO:0007669"/>
    <property type="project" value="UniProtKB-UniRule"/>
</dbReference>
<organism evidence="10 11">
    <name type="scientific">Sulfobacillus acidophilus</name>
    <dbReference type="NCBI Taxonomy" id="53633"/>
    <lineage>
        <taxon>Bacteria</taxon>
        <taxon>Bacillati</taxon>
        <taxon>Bacillota</taxon>
        <taxon>Clostridia</taxon>
        <taxon>Eubacteriales</taxon>
        <taxon>Clostridiales Family XVII. Incertae Sedis</taxon>
        <taxon>Sulfobacillus</taxon>
    </lineage>
</organism>
<feature type="transmembrane region" description="Helical" evidence="9">
    <location>
        <begin position="55"/>
        <end position="75"/>
    </location>
</feature>
<keyword evidence="9" id="KW-1003">Cell membrane</keyword>
<evidence type="ECO:0000313" key="10">
    <source>
        <dbReference type="EMBL" id="PSR22296.1"/>
    </source>
</evidence>
<dbReference type="InterPro" id="IPR004692">
    <property type="entry name" value="SecG"/>
</dbReference>
<dbReference type="Proteomes" id="UP000241848">
    <property type="component" value="Unassembled WGS sequence"/>
</dbReference>
<sequence length="78" mass="8035">MIAGLMVGEFVLGVALIASIILQTGYTPGMSGGAFGGGFQQPGGYTGKKQGVDELLGRVTIVLVVAFSVVTLLLAKYW</sequence>
<protein>
    <recommendedName>
        <fullName evidence="9">Protein-export membrane protein SecG</fullName>
    </recommendedName>
</protein>
<comment type="function">
    <text evidence="9">Involved in protein export. Participates in an early event of protein translocation.</text>
</comment>
<keyword evidence="8 9" id="KW-0472">Membrane</keyword>
<evidence type="ECO:0000256" key="4">
    <source>
        <dbReference type="ARBA" id="ARBA00022692"/>
    </source>
</evidence>
<keyword evidence="5 9" id="KW-0653">Protein transport</keyword>
<comment type="caution">
    <text evidence="10">The sequence shown here is derived from an EMBL/GenBank/DDBJ whole genome shotgun (WGS) entry which is preliminary data.</text>
</comment>
<keyword evidence="4 9" id="KW-0812">Transmembrane</keyword>
<dbReference type="AlphaFoldDB" id="A0A2T2WJ98"/>
<gene>
    <name evidence="10" type="primary">secG</name>
    <name evidence="10" type="ORF">C7B45_07245</name>
</gene>
<evidence type="ECO:0000256" key="6">
    <source>
        <dbReference type="ARBA" id="ARBA00022989"/>
    </source>
</evidence>
<dbReference type="EMBL" id="PXYV01000019">
    <property type="protein sequence ID" value="PSR22296.1"/>
    <property type="molecule type" value="Genomic_DNA"/>
</dbReference>
<evidence type="ECO:0000256" key="2">
    <source>
        <dbReference type="ARBA" id="ARBA00008445"/>
    </source>
</evidence>
<keyword evidence="3 9" id="KW-0813">Transport</keyword>
<keyword evidence="6 9" id="KW-1133">Transmembrane helix</keyword>
<accession>A0A2T2WJ98</accession>
<keyword evidence="7 9" id="KW-0811">Translocation</keyword>
<dbReference type="GO" id="GO:0009306">
    <property type="term" value="P:protein secretion"/>
    <property type="evidence" value="ECO:0007669"/>
    <property type="project" value="UniProtKB-UniRule"/>
</dbReference>
<evidence type="ECO:0000256" key="9">
    <source>
        <dbReference type="RuleBase" id="RU365087"/>
    </source>
</evidence>
<comment type="similarity">
    <text evidence="2 9">Belongs to the SecG family.</text>
</comment>
<evidence type="ECO:0000256" key="1">
    <source>
        <dbReference type="ARBA" id="ARBA00004141"/>
    </source>
</evidence>